<gene>
    <name evidence="6" type="ORF">SAMN05421837_105174</name>
</gene>
<dbReference type="Proteomes" id="UP000198878">
    <property type="component" value="Unassembled WGS sequence"/>
</dbReference>
<dbReference type="PROSITE" id="PS50977">
    <property type="entry name" value="HTH_TETR_2"/>
    <property type="match status" value="1"/>
</dbReference>
<organism evidence="6 7">
    <name type="scientific">Amycolatopsis pretoriensis</name>
    <dbReference type="NCBI Taxonomy" id="218821"/>
    <lineage>
        <taxon>Bacteria</taxon>
        <taxon>Bacillati</taxon>
        <taxon>Actinomycetota</taxon>
        <taxon>Actinomycetes</taxon>
        <taxon>Pseudonocardiales</taxon>
        <taxon>Pseudonocardiaceae</taxon>
        <taxon>Amycolatopsis</taxon>
    </lineage>
</organism>
<dbReference type="InterPro" id="IPR050109">
    <property type="entry name" value="HTH-type_TetR-like_transc_reg"/>
</dbReference>
<dbReference type="EMBL" id="FNUJ01000005">
    <property type="protein sequence ID" value="SEF30327.1"/>
    <property type="molecule type" value="Genomic_DNA"/>
</dbReference>
<dbReference type="Gene3D" id="1.10.357.10">
    <property type="entry name" value="Tetracycline Repressor, domain 2"/>
    <property type="match status" value="1"/>
</dbReference>
<feature type="DNA-binding region" description="H-T-H motif" evidence="4">
    <location>
        <begin position="34"/>
        <end position="53"/>
    </location>
</feature>
<dbReference type="GO" id="GO:0000976">
    <property type="term" value="F:transcription cis-regulatory region binding"/>
    <property type="evidence" value="ECO:0007669"/>
    <property type="project" value="TreeGrafter"/>
</dbReference>
<dbReference type="InterPro" id="IPR009057">
    <property type="entry name" value="Homeodomain-like_sf"/>
</dbReference>
<keyword evidence="7" id="KW-1185">Reference proteome</keyword>
<dbReference type="RefSeq" id="WP_086677825.1">
    <property type="nucleotide sequence ID" value="NZ_FNUJ01000005.1"/>
</dbReference>
<dbReference type="OrthoDB" id="155497at2"/>
<dbReference type="SUPFAM" id="SSF46689">
    <property type="entry name" value="Homeodomain-like"/>
    <property type="match status" value="1"/>
</dbReference>
<protein>
    <submittedName>
        <fullName evidence="6">DNA-binding transcriptional regulator, AcrR family</fullName>
    </submittedName>
</protein>
<keyword evidence="3" id="KW-0804">Transcription</keyword>
<dbReference type="InterPro" id="IPR001647">
    <property type="entry name" value="HTH_TetR"/>
</dbReference>
<evidence type="ECO:0000256" key="2">
    <source>
        <dbReference type="ARBA" id="ARBA00023125"/>
    </source>
</evidence>
<keyword evidence="1" id="KW-0805">Transcription regulation</keyword>
<sequence>MSEGLRAQKKHETRKNISDVATKLFIQEGFEDVTIAEIAAEARVAKMTVTNHFPRKEDLVFDIRADFTSWPTSLIHDSVFDDTRELYFEALDAQHALVGFSGQGFARMIRQSPILTNALHELHREREATLTELLTRRHPDDGLKPRLAAAHLATLLRVLFQDVFDRILDDQPKNRIVDALWPAAEAAFDQLEPALGGY</sequence>
<name>A0A1H5QYR1_9PSEU</name>
<evidence type="ECO:0000313" key="6">
    <source>
        <dbReference type="EMBL" id="SEF30327.1"/>
    </source>
</evidence>
<evidence type="ECO:0000256" key="4">
    <source>
        <dbReference type="PROSITE-ProRule" id="PRU00335"/>
    </source>
</evidence>
<dbReference type="Pfam" id="PF00440">
    <property type="entry name" value="TetR_N"/>
    <property type="match status" value="1"/>
</dbReference>
<evidence type="ECO:0000259" key="5">
    <source>
        <dbReference type="PROSITE" id="PS50977"/>
    </source>
</evidence>
<proteinExistence type="predicted"/>
<keyword evidence="2 4" id="KW-0238">DNA-binding</keyword>
<evidence type="ECO:0000256" key="3">
    <source>
        <dbReference type="ARBA" id="ARBA00023163"/>
    </source>
</evidence>
<dbReference type="PANTHER" id="PTHR30055">
    <property type="entry name" value="HTH-TYPE TRANSCRIPTIONAL REGULATOR RUTR"/>
    <property type="match status" value="1"/>
</dbReference>
<evidence type="ECO:0000313" key="7">
    <source>
        <dbReference type="Proteomes" id="UP000198878"/>
    </source>
</evidence>
<dbReference type="STRING" id="218821.SAMN05421837_105174"/>
<accession>A0A1H5QYR1</accession>
<dbReference type="AlphaFoldDB" id="A0A1H5QYR1"/>
<dbReference type="PANTHER" id="PTHR30055:SF234">
    <property type="entry name" value="HTH-TYPE TRANSCRIPTIONAL REGULATOR BETI"/>
    <property type="match status" value="1"/>
</dbReference>
<dbReference type="GO" id="GO:0003700">
    <property type="term" value="F:DNA-binding transcription factor activity"/>
    <property type="evidence" value="ECO:0007669"/>
    <property type="project" value="TreeGrafter"/>
</dbReference>
<dbReference type="PRINTS" id="PR00455">
    <property type="entry name" value="HTHTETR"/>
</dbReference>
<feature type="domain" description="HTH tetR-type" evidence="5">
    <location>
        <begin position="11"/>
        <end position="71"/>
    </location>
</feature>
<evidence type="ECO:0000256" key="1">
    <source>
        <dbReference type="ARBA" id="ARBA00023015"/>
    </source>
</evidence>
<reference evidence="7" key="1">
    <citation type="submission" date="2016-10" db="EMBL/GenBank/DDBJ databases">
        <authorList>
            <person name="Varghese N."/>
            <person name="Submissions S."/>
        </authorList>
    </citation>
    <scope>NUCLEOTIDE SEQUENCE [LARGE SCALE GENOMIC DNA]</scope>
    <source>
        <strain evidence="7">DSM 44654</strain>
    </source>
</reference>
<dbReference type="Gene3D" id="1.10.10.60">
    <property type="entry name" value="Homeodomain-like"/>
    <property type="match status" value="1"/>
</dbReference>